<accession>A0ABR1JDR4</accession>
<feature type="compositionally biased region" description="Acidic residues" evidence="5">
    <location>
        <begin position="411"/>
        <end position="424"/>
    </location>
</feature>
<feature type="region of interest" description="Disordered" evidence="5">
    <location>
        <begin position="1"/>
        <end position="27"/>
    </location>
</feature>
<dbReference type="InterPro" id="IPR028938">
    <property type="entry name" value="Rsf1-like"/>
</dbReference>
<sequence length="1003" mass="113289">MPRRAPARSAALSNDDAHLASSSAPNDPPSLPQDLLILRTQWKWAAFSQFFFTFSQLLAMDDVTLNNVEDDLVHGLNLYLPRIIIRLLFTLTYDRKINLNNWQSALRKQYNKRDPDKNPIGPEPRKDNASSRYTSVIEESTSPEPQTEEPDASAGDADRSSVASRNEEQDEGADVKAEQDAFETLPREQKETDQDENGEQQETKDWLTLSMLEKLDSLHLLTEWQFQNPTRLRHLMKTDDEQASWRIEPIGYDAKKNAYWLIGADRLWIQRAIPKPPRPTPNKTNLKRKRGVAESSQPAKSARASASNKRPRLQASSKTSAIPESPASGRRGRAAKAQANLKLDVQAKQLAELNRQAAALARRGAPSVRSSRRQQASPATPPKTSTSRPARGGTRSRALGTRISARLRGAEDEEEWQEIPEEWLNDGNLSNKEIVKGKGKGKGRSTGLESDKSSVSDLTELSELSSEEEEEADEKADTEEKEYAEEKEDTDEEKEESLEPEPEPAEEVKVETTENFVEWETICVTLYEWEHIAERWQNVTHYAEKALYKVLTKEIVPIVTEELREIENKRQMEEAVVHRKRSSRLAIKEIEKEEAREAARRRAEEGEKMGRQRRAEARAQREEAERTRRELAREQRRKEREAKEKAEEEEEEEEERKKQEENQQVEEEAASEPTQGRRSRKRASGSAINGWSNGYSHTTSKANDWEVDCEICQRRGTNIDGDKPLMCCGICTKWQHITCHDRADQLAGRPRRDWKKVDFYCLRCRQRAPINGTGGHHQESIALHSPNPHPSMRMPSTSGNGMSAISSYNHITYGQGSPSHHMNNGYGTGKGYATVSDLRSSVSLSQIPAAGYSTSSATPSTKQITFSHYQPQQHDFSSQTTRAPLRQQTSYGSSSSQIQAYGQQPQSAHSQFVQHYQSTPVDTQTQSYSRPLPSPSWNGNTTQTMGYPSFTSYAASAERSSAAATQHPIQNLSHGQSQPYSSQQWNSYTQGGNIPYSSYHHSS</sequence>
<feature type="domain" description="PHD-type" evidence="6">
    <location>
        <begin position="706"/>
        <end position="767"/>
    </location>
</feature>
<feature type="compositionally biased region" description="Low complexity" evidence="5">
    <location>
        <begin position="455"/>
        <end position="464"/>
    </location>
</feature>
<feature type="region of interest" description="Disordered" evidence="5">
    <location>
        <begin position="868"/>
        <end position="943"/>
    </location>
</feature>
<feature type="region of interest" description="Disordered" evidence="5">
    <location>
        <begin position="958"/>
        <end position="987"/>
    </location>
</feature>
<dbReference type="InterPro" id="IPR001965">
    <property type="entry name" value="Znf_PHD"/>
</dbReference>
<reference evidence="7 8" key="1">
    <citation type="submission" date="2024-01" db="EMBL/GenBank/DDBJ databases">
        <title>A draft genome for the cacao thread blight pathogen Marasmiellus scandens.</title>
        <authorList>
            <person name="Baruah I.K."/>
            <person name="Leung J."/>
            <person name="Bukari Y."/>
            <person name="Amoako-Attah I."/>
            <person name="Meinhardt L.W."/>
            <person name="Bailey B.A."/>
            <person name="Cohen S.P."/>
        </authorList>
    </citation>
    <scope>NUCLEOTIDE SEQUENCE [LARGE SCALE GENOMIC DNA]</scope>
    <source>
        <strain evidence="7 8">GH-19</strain>
    </source>
</reference>
<comment type="caution">
    <text evidence="7">The sequence shown here is derived from an EMBL/GenBank/DDBJ whole genome shotgun (WGS) entry which is preliminary data.</text>
</comment>
<feature type="compositionally biased region" description="Polar residues" evidence="5">
    <location>
        <begin position="967"/>
        <end position="987"/>
    </location>
</feature>
<evidence type="ECO:0000256" key="1">
    <source>
        <dbReference type="ARBA" id="ARBA00022723"/>
    </source>
</evidence>
<feature type="region of interest" description="Disordered" evidence="5">
    <location>
        <begin position="592"/>
        <end position="695"/>
    </location>
</feature>
<organism evidence="7 8">
    <name type="scientific">Marasmiellus scandens</name>
    <dbReference type="NCBI Taxonomy" id="2682957"/>
    <lineage>
        <taxon>Eukaryota</taxon>
        <taxon>Fungi</taxon>
        <taxon>Dikarya</taxon>
        <taxon>Basidiomycota</taxon>
        <taxon>Agaricomycotina</taxon>
        <taxon>Agaricomycetes</taxon>
        <taxon>Agaricomycetidae</taxon>
        <taxon>Agaricales</taxon>
        <taxon>Marasmiineae</taxon>
        <taxon>Omphalotaceae</taxon>
        <taxon>Marasmiellus</taxon>
    </lineage>
</organism>
<dbReference type="Proteomes" id="UP001498398">
    <property type="component" value="Unassembled WGS sequence"/>
</dbReference>
<feature type="compositionally biased region" description="Basic and acidic residues" evidence="5">
    <location>
        <begin position="592"/>
        <end position="646"/>
    </location>
</feature>
<keyword evidence="1" id="KW-0479">Metal-binding</keyword>
<evidence type="ECO:0000256" key="4">
    <source>
        <dbReference type="PROSITE-ProRule" id="PRU00146"/>
    </source>
</evidence>
<name>A0ABR1JDR4_9AGAR</name>
<dbReference type="PANTHER" id="PTHR14296:SF3">
    <property type="entry name" value="DIKAR, ISOFORM F"/>
    <property type="match status" value="1"/>
</dbReference>
<dbReference type="CDD" id="cd15489">
    <property type="entry name" value="PHD_SF"/>
    <property type="match status" value="1"/>
</dbReference>
<feature type="region of interest" description="Disordered" evidence="5">
    <location>
        <begin position="272"/>
        <end position="337"/>
    </location>
</feature>
<proteinExistence type="predicted"/>
<feature type="compositionally biased region" description="Basic and acidic residues" evidence="5">
    <location>
        <begin position="173"/>
        <end position="192"/>
    </location>
</feature>
<dbReference type="InterPro" id="IPR013083">
    <property type="entry name" value="Znf_RING/FYVE/PHD"/>
</dbReference>
<dbReference type="PANTHER" id="PTHR14296">
    <property type="entry name" value="REMODELING AND SPACING FACTOR 1"/>
    <property type="match status" value="1"/>
</dbReference>
<dbReference type="PROSITE" id="PS50016">
    <property type="entry name" value="ZF_PHD_2"/>
    <property type="match status" value="1"/>
</dbReference>
<dbReference type="EMBL" id="JBANRG010000024">
    <property type="protein sequence ID" value="KAK7454556.1"/>
    <property type="molecule type" value="Genomic_DNA"/>
</dbReference>
<evidence type="ECO:0000256" key="3">
    <source>
        <dbReference type="ARBA" id="ARBA00022833"/>
    </source>
</evidence>
<dbReference type="SUPFAM" id="SSF57903">
    <property type="entry name" value="FYVE/PHD zinc finger"/>
    <property type="match status" value="1"/>
</dbReference>
<evidence type="ECO:0000313" key="8">
    <source>
        <dbReference type="Proteomes" id="UP001498398"/>
    </source>
</evidence>
<feature type="compositionally biased region" description="Polar residues" evidence="5">
    <location>
        <begin position="373"/>
        <end position="388"/>
    </location>
</feature>
<dbReference type="InterPro" id="IPR019787">
    <property type="entry name" value="Znf_PHD-finger"/>
</dbReference>
<feature type="compositionally biased region" description="Acidic residues" evidence="5">
    <location>
        <begin position="465"/>
        <end position="505"/>
    </location>
</feature>
<evidence type="ECO:0000256" key="5">
    <source>
        <dbReference type="SAM" id="MobiDB-lite"/>
    </source>
</evidence>
<feature type="region of interest" description="Disordered" evidence="5">
    <location>
        <begin position="110"/>
        <end position="203"/>
    </location>
</feature>
<feature type="compositionally biased region" description="Low complexity" evidence="5">
    <location>
        <begin position="298"/>
        <end position="308"/>
    </location>
</feature>
<keyword evidence="2 4" id="KW-0863">Zinc-finger</keyword>
<protein>
    <recommendedName>
        <fullName evidence="6">PHD-type domain-containing protein</fullName>
    </recommendedName>
</protein>
<evidence type="ECO:0000313" key="7">
    <source>
        <dbReference type="EMBL" id="KAK7454556.1"/>
    </source>
</evidence>
<keyword evidence="8" id="KW-1185">Reference proteome</keyword>
<feature type="region of interest" description="Disordered" evidence="5">
    <location>
        <begin position="356"/>
        <end position="512"/>
    </location>
</feature>
<evidence type="ECO:0000256" key="2">
    <source>
        <dbReference type="ARBA" id="ARBA00022771"/>
    </source>
</evidence>
<dbReference type="Gene3D" id="3.30.40.10">
    <property type="entry name" value="Zinc/RING finger domain, C3HC4 (zinc finger)"/>
    <property type="match status" value="1"/>
</dbReference>
<keyword evidence="3" id="KW-0862">Zinc</keyword>
<gene>
    <name evidence="7" type="ORF">VKT23_011309</name>
</gene>
<dbReference type="SMART" id="SM00249">
    <property type="entry name" value="PHD"/>
    <property type="match status" value="1"/>
</dbReference>
<dbReference type="InterPro" id="IPR011011">
    <property type="entry name" value="Znf_FYVE_PHD"/>
</dbReference>
<evidence type="ECO:0000259" key="6">
    <source>
        <dbReference type="PROSITE" id="PS50016"/>
    </source>
</evidence>
<feature type="compositionally biased region" description="Basic and acidic residues" evidence="5">
    <location>
        <begin position="111"/>
        <end position="129"/>
    </location>
</feature>